<dbReference type="RefSeq" id="XP_053588669.1">
    <property type="nucleotide sequence ID" value="XM_053724475.1"/>
</dbReference>
<dbReference type="GeneID" id="9813529"/>
<sequence length="439" mass="50294">MTTPSMPLSYLTLKCVALYMEPNKRVQLYLRCPSFEVAHNIQAMRIKDLKVRHNNFEINGTIYSLGIITQYTDTPNPRSVVFDNADGGIQDHVDIYGLPPRQTQDEAKNVKVDNTMITSLRESITSMKQELKPGNRTRIERLNLKAEAYNMRINNTPPPFRLYLQLTISTGKLVKTERVVYDKQFGIGKEYIEKMVFGNKTIQVEDLQIGGDHYRCDLGNSNGIQYGPPRHEPLFAYTPQTDSVKPLLSIQSIEVGVLKVTEILTNALASLRPILSQTLLKELKAVCHEDTFPEDPIVNTAEFLQTAYGTPINVLSNRPNYRIHFGHAFKPTEYYIIKLVNEWKKREIRIGTYYSMGEPEHFVTQIFTLFRNIPGAKLGENEESILTAFPECIIIPMGNDTELNVYCSKPDEEEKEYCGLELIVKMKWQPRGYARAVEW</sequence>
<dbReference type="Proteomes" id="UP000483820">
    <property type="component" value="Chromosome II"/>
</dbReference>
<evidence type="ECO:0000313" key="2">
    <source>
        <dbReference type="Proteomes" id="UP000483820"/>
    </source>
</evidence>
<evidence type="ECO:0000313" key="1">
    <source>
        <dbReference type="EMBL" id="KAF1764167.1"/>
    </source>
</evidence>
<name>A0A6A5HAI7_CAERE</name>
<comment type="caution">
    <text evidence="1">The sequence shown here is derived from an EMBL/GenBank/DDBJ whole genome shotgun (WGS) entry which is preliminary data.</text>
</comment>
<gene>
    <name evidence="1" type="ORF">GCK72_004114</name>
</gene>
<accession>A0A6A5HAI7</accession>
<organism evidence="1 2">
    <name type="scientific">Caenorhabditis remanei</name>
    <name type="common">Caenorhabditis vulgaris</name>
    <dbReference type="NCBI Taxonomy" id="31234"/>
    <lineage>
        <taxon>Eukaryota</taxon>
        <taxon>Metazoa</taxon>
        <taxon>Ecdysozoa</taxon>
        <taxon>Nematoda</taxon>
        <taxon>Chromadorea</taxon>
        <taxon>Rhabditida</taxon>
        <taxon>Rhabditina</taxon>
        <taxon>Rhabditomorpha</taxon>
        <taxon>Rhabditoidea</taxon>
        <taxon>Rhabditidae</taxon>
        <taxon>Peloderinae</taxon>
        <taxon>Caenorhabditis</taxon>
    </lineage>
</organism>
<dbReference type="CTD" id="9813529"/>
<proteinExistence type="predicted"/>
<dbReference type="KEGG" id="crq:GCK72_004114"/>
<dbReference type="AlphaFoldDB" id="A0A6A5HAI7"/>
<dbReference type="PANTHER" id="PTHR31379">
    <property type="entry name" value="F-BOX C PROTEIN-RELATED-RELATED"/>
    <property type="match status" value="1"/>
</dbReference>
<dbReference type="PANTHER" id="PTHR31379:SF1">
    <property type="entry name" value="F-BOX C PROTEIN-RELATED"/>
    <property type="match status" value="1"/>
</dbReference>
<reference evidence="1 2" key="1">
    <citation type="submission" date="2019-12" db="EMBL/GenBank/DDBJ databases">
        <title>Chromosome-level assembly of the Caenorhabditis remanei genome.</title>
        <authorList>
            <person name="Teterina A.A."/>
            <person name="Willis J.H."/>
            <person name="Phillips P.C."/>
        </authorList>
    </citation>
    <scope>NUCLEOTIDE SEQUENCE [LARGE SCALE GENOMIC DNA]</scope>
    <source>
        <strain evidence="1 2">PX506</strain>
        <tissue evidence="1">Whole organism</tissue>
    </source>
</reference>
<dbReference type="InterPro" id="IPR021942">
    <property type="entry name" value="DUF3557"/>
</dbReference>
<dbReference type="EMBL" id="WUAV01000002">
    <property type="protein sequence ID" value="KAF1764167.1"/>
    <property type="molecule type" value="Genomic_DNA"/>
</dbReference>
<dbReference type="Pfam" id="PF12078">
    <property type="entry name" value="DUF3557"/>
    <property type="match status" value="1"/>
</dbReference>
<protein>
    <submittedName>
        <fullName evidence="1">Uncharacterized protein</fullName>
    </submittedName>
</protein>